<dbReference type="PROSITE" id="PS50887">
    <property type="entry name" value="GGDEF"/>
    <property type="match status" value="1"/>
</dbReference>
<dbReference type="SUPFAM" id="SSF55073">
    <property type="entry name" value="Nucleotide cyclase"/>
    <property type="match status" value="1"/>
</dbReference>
<evidence type="ECO:0000256" key="1">
    <source>
        <dbReference type="ARBA" id="ARBA00012528"/>
    </source>
</evidence>
<dbReference type="Gene3D" id="3.30.70.270">
    <property type="match status" value="1"/>
</dbReference>
<dbReference type="GO" id="GO:0005886">
    <property type="term" value="C:plasma membrane"/>
    <property type="evidence" value="ECO:0007669"/>
    <property type="project" value="TreeGrafter"/>
</dbReference>
<feature type="transmembrane region" description="Helical" evidence="3">
    <location>
        <begin position="39"/>
        <end position="59"/>
    </location>
</feature>
<dbReference type="GO" id="GO:0043709">
    <property type="term" value="P:cell adhesion involved in single-species biofilm formation"/>
    <property type="evidence" value="ECO:0007669"/>
    <property type="project" value="TreeGrafter"/>
</dbReference>
<comment type="catalytic activity">
    <reaction evidence="2">
        <text>2 GTP = 3',3'-c-di-GMP + 2 diphosphate</text>
        <dbReference type="Rhea" id="RHEA:24898"/>
        <dbReference type="ChEBI" id="CHEBI:33019"/>
        <dbReference type="ChEBI" id="CHEBI:37565"/>
        <dbReference type="ChEBI" id="CHEBI:58805"/>
        <dbReference type="EC" id="2.7.7.65"/>
    </reaction>
</comment>
<feature type="transmembrane region" description="Helical" evidence="3">
    <location>
        <begin position="66"/>
        <end position="87"/>
    </location>
</feature>
<reference evidence="5 6" key="1">
    <citation type="journal article" date="2012" name="J. Bacteriol.">
        <title>Genome Sequence of n-Alkane-Degrading Hydrocarboniphaga effusa Strain AP103T (ATCC BAA-332T).</title>
        <authorList>
            <person name="Chang H.K."/>
            <person name="Zylstra G.J."/>
            <person name="Chae J.C."/>
        </authorList>
    </citation>
    <scope>NUCLEOTIDE SEQUENCE [LARGE SCALE GENOMIC DNA]</scope>
    <source>
        <strain evidence="5 6">AP103</strain>
    </source>
</reference>
<dbReference type="CDD" id="cd01949">
    <property type="entry name" value="GGDEF"/>
    <property type="match status" value="1"/>
</dbReference>
<dbReference type="InterPro" id="IPR050469">
    <property type="entry name" value="Diguanylate_Cyclase"/>
</dbReference>
<dbReference type="RefSeq" id="WP_007184108.1">
    <property type="nucleotide sequence ID" value="NZ_CALRNS020000022.1"/>
</dbReference>
<evidence type="ECO:0000313" key="5">
    <source>
        <dbReference type="EMBL" id="EIT71016.1"/>
    </source>
</evidence>
<dbReference type="InterPro" id="IPR029787">
    <property type="entry name" value="Nucleotide_cyclase"/>
</dbReference>
<feature type="transmembrane region" description="Helical" evidence="3">
    <location>
        <begin position="99"/>
        <end position="116"/>
    </location>
</feature>
<keyword evidence="6" id="KW-1185">Reference proteome</keyword>
<dbReference type="PATRIC" id="fig|1172194.4.peg.1107"/>
<feature type="transmembrane region" description="Helical" evidence="3">
    <location>
        <begin position="123"/>
        <end position="141"/>
    </location>
</feature>
<dbReference type="GO" id="GO:1902201">
    <property type="term" value="P:negative regulation of bacterial-type flagellum-dependent cell motility"/>
    <property type="evidence" value="ECO:0007669"/>
    <property type="project" value="TreeGrafter"/>
</dbReference>
<feature type="transmembrane region" description="Helical" evidence="3">
    <location>
        <begin position="147"/>
        <end position="166"/>
    </location>
</feature>
<keyword evidence="3" id="KW-0472">Membrane</keyword>
<accession>I8I4B3</accession>
<evidence type="ECO:0000256" key="2">
    <source>
        <dbReference type="ARBA" id="ARBA00034247"/>
    </source>
</evidence>
<dbReference type="InterPro" id="IPR000160">
    <property type="entry name" value="GGDEF_dom"/>
</dbReference>
<dbReference type="EC" id="2.7.7.65" evidence="1"/>
<dbReference type="GO" id="GO:0052621">
    <property type="term" value="F:diguanylate cyclase activity"/>
    <property type="evidence" value="ECO:0007669"/>
    <property type="project" value="UniProtKB-EC"/>
</dbReference>
<dbReference type="AlphaFoldDB" id="I8I4B3"/>
<protein>
    <recommendedName>
        <fullName evidence="1">diguanylate cyclase</fullName>
        <ecNumber evidence="1">2.7.7.65</ecNumber>
    </recommendedName>
</protein>
<dbReference type="SMART" id="SM00267">
    <property type="entry name" value="GGDEF"/>
    <property type="match status" value="1"/>
</dbReference>
<feature type="domain" description="GGDEF" evidence="4">
    <location>
        <begin position="239"/>
        <end position="375"/>
    </location>
</feature>
<dbReference type="NCBIfam" id="TIGR00254">
    <property type="entry name" value="GGDEF"/>
    <property type="match status" value="1"/>
</dbReference>
<evidence type="ECO:0000259" key="4">
    <source>
        <dbReference type="PROSITE" id="PS50887"/>
    </source>
</evidence>
<dbReference type="Proteomes" id="UP000003704">
    <property type="component" value="Unassembled WGS sequence"/>
</dbReference>
<keyword evidence="3" id="KW-0812">Transmembrane</keyword>
<gene>
    <name evidence="5" type="ORF">WQQ_11530</name>
</gene>
<dbReference type="EMBL" id="AKGD01000001">
    <property type="protein sequence ID" value="EIT71016.1"/>
    <property type="molecule type" value="Genomic_DNA"/>
</dbReference>
<evidence type="ECO:0000313" key="6">
    <source>
        <dbReference type="Proteomes" id="UP000003704"/>
    </source>
</evidence>
<organism evidence="5 6">
    <name type="scientific">Hydrocarboniphaga effusa AP103</name>
    <dbReference type="NCBI Taxonomy" id="1172194"/>
    <lineage>
        <taxon>Bacteria</taxon>
        <taxon>Pseudomonadati</taxon>
        <taxon>Pseudomonadota</taxon>
        <taxon>Gammaproteobacteria</taxon>
        <taxon>Nevskiales</taxon>
        <taxon>Nevskiaceae</taxon>
        <taxon>Hydrocarboniphaga</taxon>
    </lineage>
</organism>
<name>I8I4B3_9GAMM</name>
<evidence type="ECO:0000256" key="3">
    <source>
        <dbReference type="SAM" id="Phobius"/>
    </source>
</evidence>
<keyword evidence="3" id="KW-1133">Transmembrane helix</keyword>
<dbReference type="PANTHER" id="PTHR45138">
    <property type="entry name" value="REGULATORY COMPONENTS OF SENSORY TRANSDUCTION SYSTEM"/>
    <property type="match status" value="1"/>
</dbReference>
<dbReference type="InterPro" id="IPR043128">
    <property type="entry name" value="Rev_trsase/Diguanyl_cyclase"/>
</dbReference>
<dbReference type="Pfam" id="PF00990">
    <property type="entry name" value="GGDEF"/>
    <property type="match status" value="1"/>
</dbReference>
<dbReference type="STRING" id="1172194.WQQ_11530"/>
<sequence length="413" mass="44374">MNERLNLGNGFPPSAKGLPAFSEDVIRPGGGKALPTSTAFLFACVGLLLLLGGITELWVSNAKVALSLTLSSAVGLVMVIPGCAAGMAANRTGNPPDDIVTLIALLVVGCGLLAMADQWAQRSYNPLSYLLTAFVFGAFTLTRLRPAHLFAVAALLLGADVFLAYIRHGAGQAIQQTLLSDGLCALIGVPANLRLWRLDQQQRLSTLEALADPLTGLANRRALERIAEIGLRYAQRERRAVTVAVLDLDKFKSVNDLHGHDVGDSVLQLVADGLRQFAQRPLDCIARLGGDEFVIFWFDLDIEQAGRLGRELVTSVGTRPLRLPVGTAIQPKISLGACSGVPHGATRLDELLRLADRALYQVKHESGNRALVRSIPGSIGRVVIGHNFRISRPYEPRQGEVAKAPRSDDARPR</sequence>
<proteinExistence type="predicted"/>
<dbReference type="PANTHER" id="PTHR45138:SF9">
    <property type="entry name" value="DIGUANYLATE CYCLASE DGCM-RELATED"/>
    <property type="match status" value="1"/>
</dbReference>
<comment type="caution">
    <text evidence="5">The sequence shown here is derived from an EMBL/GenBank/DDBJ whole genome shotgun (WGS) entry which is preliminary data.</text>
</comment>